<sequence length="386" mass="41425">MSTPPFYELPVAHTPQHPVSALVFAPAGGSSAAPRLLVSSWDKTVRLYTLAAAEASTEEAPQQAQLVHTFEHEAAVLDVVWIDEQRAASASLDRCVRLLDLQTGQSQILGRHGSGVNRVRYDPVSELLLSTSWDSTLSIFSLSPPSQLHTLTLPAKPLAMDISPGAGAADETPRAVVAMTGRTVHIYEMRALRAACDRLAKDEKVEEKSWEPNQTRESSLKYMVRDVRCMPNGEGYASASVEGRIAVEFFAPSPEAQAQKYAFKCHRQVVDGIDTVYPVNAMAFHPRHGTFASLGGDAIASIWDAAARKRRLQYARFPSPLTAAAVSADGSLFALASGGENIEDARHEGADKGEVGGVGEGGEGNVRIHVARADEDFKPKAKAAAA</sequence>
<evidence type="ECO:0000256" key="1">
    <source>
        <dbReference type="ARBA" id="ARBA00022574"/>
    </source>
</evidence>
<dbReference type="InterPro" id="IPR001680">
    <property type="entry name" value="WD40_rpt"/>
</dbReference>
<protein>
    <submittedName>
        <fullName evidence="4">WD40 repeat-like protein</fullName>
    </submittedName>
</protein>
<dbReference type="AlphaFoldDB" id="A0A316Z914"/>
<dbReference type="EMBL" id="KZ819292">
    <property type="protein sequence ID" value="PWN98071.1"/>
    <property type="molecule type" value="Genomic_DNA"/>
</dbReference>
<dbReference type="SUPFAM" id="SSF50978">
    <property type="entry name" value="WD40 repeat-like"/>
    <property type="match status" value="1"/>
</dbReference>
<name>A0A316Z914_9BASI</name>
<keyword evidence="5" id="KW-1185">Reference proteome</keyword>
<dbReference type="Pfam" id="PF00400">
    <property type="entry name" value="WD40"/>
    <property type="match status" value="2"/>
</dbReference>
<dbReference type="InterPro" id="IPR015943">
    <property type="entry name" value="WD40/YVTN_repeat-like_dom_sf"/>
</dbReference>
<evidence type="ECO:0000313" key="5">
    <source>
        <dbReference type="Proteomes" id="UP000245946"/>
    </source>
</evidence>
<dbReference type="Gene3D" id="2.130.10.10">
    <property type="entry name" value="YVTN repeat-like/Quinoprotein amine dehydrogenase"/>
    <property type="match status" value="1"/>
</dbReference>
<dbReference type="SMART" id="SM00320">
    <property type="entry name" value="WD40"/>
    <property type="match status" value="4"/>
</dbReference>
<evidence type="ECO:0000313" key="4">
    <source>
        <dbReference type="EMBL" id="PWN98071.1"/>
    </source>
</evidence>
<dbReference type="RefSeq" id="XP_025598350.1">
    <property type="nucleotide sequence ID" value="XM_025742287.1"/>
</dbReference>
<accession>A0A316Z914</accession>
<reference evidence="4 5" key="1">
    <citation type="journal article" date="2018" name="Mol. Biol. Evol.">
        <title>Broad Genomic Sampling Reveals a Smut Pathogenic Ancestry of the Fungal Clade Ustilaginomycotina.</title>
        <authorList>
            <person name="Kijpornyongpan T."/>
            <person name="Mondo S.J."/>
            <person name="Barry K."/>
            <person name="Sandor L."/>
            <person name="Lee J."/>
            <person name="Lipzen A."/>
            <person name="Pangilinan J."/>
            <person name="LaButti K."/>
            <person name="Hainaut M."/>
            <person name="Henrissat B."/>
            <person name="Grigoriev I.V."/>
            <person name="Spatafora J.W."/>
            <person name="Aime M.C."/>
        </authorList>
    </citation>
    <scope>NUCLEOTIDE SEQUENCE [LARGE SCALE GENOMIC DNA]</scope>
    <source>
        <strain evidence="4 5">MCA 4186</strain>
    </source>
</reference>
<evidence type="ECO:0000256" key="3">
    <source>
        <dbReference type="PROSITE-ProRule" id="PRU00221"/>
    </source>
</evidence>
<dbReference type="Proteomes" id="UP000245946">
    <property type="component" value="Unassembled WGS sequence"/>
</dbReference>
<dbReference type="GeneID" id="37269831"/>
<dbReference type="InterPro" id="IPR036322">
    <property type="entry name" value="WD40_repeat_dom_sf"/>
</dbReference>
<dbReference type="PROSITE" id="PS50082">
    <property type="entry name" value="WD_REPEATS_2"/>
    <property type="match status" value="1"/>
</dbReference>
<dbReference type="OrthoDB" id="10262475at2759"/>
<feature type="repeat" description="WD" evidence="3">
    <location>
        <begin position="109"/>
        <end position="150"/>
    </location>
</feature>
<proteinExistence type="predicted"/>
<evidence type="ECO:0000256" key="2">
    <source>
        <dbReference type="ARBA" id="ARBA00022737"/>
    </source>
</evidence>
<dbReference type="PANTHER" id="PTHR10971">
    <property type="entry name" value="MRNA EXPORT FACTOR AND BUB3"/>
    <property type="match status" value="1"/>
</dbReference>
<gene>
    <name evidence="4" type="ORF">FA09DRAFT_329710</name>
</gene>
<dbReference type="STRING" id="58919.A0A316Z914"/>
<keyword evidence="2" id="KW-0677">Repeat</keyword>
<organism evidence="4 5">
    <name type="scientific">Tilletiopsis washingtonensis</name>
    <dbReference type="NCBI Taxonomy" id="58919"/>
    <lineage>
        <taxon>Eukaryota</taxon>
        <taxon>Fungi</taxon>
        <taxon>Dikarya</taxon>
        <taxon>Basidiomycota</taxon>
        <taxon>Ustilaginomycotina</taxon>
        <taxon>Exobasidiomycetes</taxon>
        <taxon>Entylomatales</taxon>
        <taxon>Entylomatales incertae sedis</taxon>
        <taxon>Tilletiopsis</taxon>
    </lineage>
</organism>
<keyword evidence="1 3" id="KW-0853">WD repeat</keyword>